<dbReference type="Proteomes" id="UP001054837">
    <property type="component" value="Unassembled WGS sequence"/>
</dbReference>
<reference evidence="1 2" key="1">
    <citation type="submission" date="2021-06" db="EMBL/GenBank/DDBJ databases">
        <title>Caerostris darwini draft genome.</title>
        <authorList>
            <person name="Kono N."/>
            <person name="Arakawa K."/>
        </authorList>
    </citation>
    <scope>NUCLEOTIDE SEQUENCE [LARGE SCALE GENOMIC DNA]</scope>
</reference>
<dbReference type="EMBL" id="BPLQ01000207">
    <property type="protein sequence ID" value="GIX68876.1"/>
    <property type="molecule type" value="Genomic_DNA"/>
</dbReference>
<dbReference type="AlphaFoldDB" id="A0AAV4MBU1"/>
<accession>A0AAV4MBU1</accession>
<name>A0AAV4MBU1_9ARAC</name>
<protein>
    <submittedName>
        <fullName evidence="1">Uncharacterized protein</fullName>
    </submittedName>
</protein>
<evidence type="ECO:0000313" key="1">
    <source>
        <dbReference type="EMBL" id="GIX68876.1"/>
    </source>
</evidence>
<gene>
    <name evidence="1" type="ORF">CDAR_255421</name>
</gene>
<organism evidence="1 2">
    <name type="scientific">Caerostris darwini</name>
    <dbReference type="NCBI Taxonomy" id="1538125"/>
    <lineage>
        <taxon>Eukaryota</taxon>
        <taxon>Metazoa</taxon>
        <taxon>Ecdysozoa</taxon>
        <taxon>Arthropoda</taxon>
        <taxon>Chelicerata</taxon>
        <taxon>Arachnida</taxon>
        <taxon>Araneae</taxon>
        <taxon>Araneomorphae</taxon>
        <taxon>Entelegynae</taxon>
        <taxon>Araneoidea</taxon>
        <taxon>Araneidae</taxon>
        <taxon>Caerostris</taxon>
    </lineage>
</organism>
<sequence>MLIPRNSVSGLITDWIRLRRHSARLVEQVHRINFKQFIEDFITQIQFRGYTDFGVLFVVPIDSTDFKRNFNHLIYRAVDVCSYNQCLDPCYICCFLLKNGEVNSLLIVKMLTEMQHLIFHNVKISMTVHVSVPVREPVQSILRKTSSNYHRFEP</sequence>
<proteinExistence type="predicted"/>
<keyword evidence="2" id="KW-1185">Reference proteome</keyword>
<comment type="caution">
    <text evidence="1">The sequence shown here is derived from an EMBL/GenBank/DDBJ whole genome shotgun (WGS) entry which is preliminary data.</text>
</comment>
<evidence type="ECO:0000313" key="2">
    <source>
        <dbReference type="Proteomes" id="UP001054837"/>
    </source>
</evidence>